<name>A0A7S3R7E7_DUNTE</name>
<gene>
    <name evidence="2" type="ORF">DTER00134_LOCUS19648</name>
</gene>
<protein>
    <submittedName>
        <fullName evidence="2">Uncharacterized protein</fullName>
    </submittedName>
</protein>
<feature type="compositionally biased region" description="Basic and acidic residues" evidence="1">
    <location>
        <begin position="13"/>
        <end position="31"/>
    </location>
</feature>
<reference evidence="2" key="1">
    <citation type="submission" date="2021-01" db="EMBL/GenBank/DDBJ databases">
        <authorList>
            <person name="Corre E."/>
            <person name="Pelletier E."/>
            <person name="Niang G."/>
            <person name="Scheremetjew M."/>
            <person name="Finn R."/>
            <person name="Kale V."/>
            <person name="Holt S."/>
            <person name="Cochrane G."/>
            <person name="Meng A."/>
            <person name="Brown T."/>
            <person name="Cohen L."/>
        </authorList>
    </citation>
    <scope>NUCLEOTIDE SEQUENCE</scope>
    <source>
        <strain evidence="2">CCMP1320</strain>
    </source>
</reference>
<proteinExistence type="predicted"/>
<feature type="region of interest" description="Disordered" evidence="1">
    <location>
        <begin position="135"/>
        <end position="156"/>
    </location>
</feature>
<accession>A0A7S3R7E7</accession>
<dbReference type="AlphaFoldDB" id="A0A7S3R7E7"/>
<evidence type="ECO:0000313" key="2">
    <source>
        <dbReference type="EMBL" id="CAE0504575.1"/>
    </source>
</evidence>
<feature type="region of interest" description="Disordered" evidence="1">
    <location>
        <begin position="1"/>
        <end position="34"/>
    </location>
</feature>
<sequence length="218" mass="23715">MQPLLLQATPPDTQERQSTDGRVDARSRQDAGEAAWRVVDRKDSSVGEGHACTTGTIHALYSPPRTWHQSGCRTARMRAGQGGRVRGGLSETLRIRALLTSLTRAPSKALPRFTALYGCTPCRNQFASCCSVQHSRGDSSTGARDWGRPDQPSETHLTTLDVDDFPHGFYSKESKVRSVEGGKEGINKSLCVRGAEFNSNGPPTAKEKSHGLFLFCSP</sequence>
<organism evidence="2">
    <name type="scientific">Dunaliella tertiolecta</name>
    <name type="common">Green alga</name>
    <dbReference type="NCBI Taxonomy" id="3047"/>
    <lineage>
        <taxon>Eukaryota</taxon>
        <taxon>Viridiplantae</taxon>
        <taxon>Chlorophyta</taxon>
        <taxon>core chlorophytes</taxon>
        <taxon>Chlorophyceae</taxon>
        <taxon>CS clade</taxon>
        <taxon>Chlamydomonadales</taxon>
        <taxon>Dunaliellaceae</taxon>
        <taxon>Dunaliella</taxon>
    </lineage>
</organism>
<dbReference type="EMBL" id="HBIP01032276">
    <property type="protein sequence ID" value="CAE0504575.1"/>
    <property type="molecule type" value="Transcribed_RNA"/>
</dbReference>
<evidence type="ECO:0000256" key="1">
    <source>
        <dbReference type="SAM" id="MobiDB-lite"/>
    </source>
</evidence>